<accession>A0A182J2Y5</accession>
<reference evidence="12" key="1">
    <citation type="submission" date="2022-08" db="UniProtKB">
        <authorList>
            <consortium name="EnsemblMetazoa"/>
        </authorList>
    </citation>
    <scope>IDENTIFICATION</scope>
    <source>
        <strain evidence="12">EBRO</strain>
    </source>
</reference>
<dbReference type="VEuPathDB" id="VectorBase:AATE010375"/>
<keyword evidence="5" id="KW-0282">Flagellum</keyword>
<dbReference type="InterPro" id="IPR000048">
    <property type="entry name" value="IQ_motif_EF-hand-BS"/>
</dbReference>
<feature type="region of interest" description="Disordered" evidence="11">
    <location>
        <begin position="36"/>
        <end position="68"/>
    </location>
</feature>
<evidence type="ECO:0000256" key="8">
    <source>
        <dbReference type="ARBA" id="ARBA00023273"/>
    </source>
</evidence>
<evidence type="ECO:0000256" key="9">
    <source>
        <dbReference type="ARBA" id="ARBA00032183"/>
    </source>
</evidence>
<comment type="subcellular location">
    <subcellularLocation>
        <location evidence="1">Cytoplasm</location>
        <location evidence="1">Cytoskeleton</location>
        <location evidence="1">Flagellum axoneme</location>
    </subcellularLocation>
</comment>
<comment type="similarity">
    <text evidence="2">Belongs to the DRC9 family.</text>
</comment>
<dbReference type="CDD" id="cd23766">
    <property type="entry name" value="IQCG"/>
    <property type="match status" value="1"/>
</dbReference>
<keyword evidence="8" id="KW-0966">Cell projection</keyword>
<keyword evidence="7" id="KW-0206">Cytoskeleton</keyword>
<dbReference type="PROSITE" id="PS50096">
    <property type="entry name" value="IQ"/>
    <property type="match status" value="1"/>
</dbReference>
<dbReference type="GO" id="GO:0044782">
    <property type="term" value="P:cilium organization"/>
    <property type="evidence" value="ECO:0007669"/>
    <property type="project" value="TreeGrafter"/>
</dbReference>
<dbReference type="Pfam" id="PF00612">
    <property type="entry name" value="IQ"/>
    <property type="match status" value="1"/>
</dbReference>
<sequence length="410" mass="47660">MSAVLVNMTVVHFHTGNKLFYARVKASIFTMCDLSMPKSHSTESTESEDVSETTTRASTAESHSHFDGPKAMFNEMESAMINIVIEEATYKLIVINRDGDKTSAPIVRKPPMHVRFDPSYKNQLLSENMVVDLAMGKMILVKLQNDVSNLRKLLSDTHTEMAEFGTFETLQTFMDNDIQSEQEELILIRDSILNDKKLKYLQTQLEGVNRECKNVLKHLDDETFDLETKVKDARIENDVKTKLVQQWERTRHEQARIIIQGKENELVQSSEQTKANIERELRLKSEIDVYINYCIDQISEKIAFWTDKYQREIKALDAQIAEHKDKIVNLKVQFEEMTILFKHREKDLKICAEFMKEREQQLAIANKQMRSAIKIQAWWRGTMVRKGLGQFKRKKKQKPQKAPKKGKKGK</sequence>
<evidence type="ECO:0000256" key="4">
    <source>
        <dbReference type="ARBA" id="ARBA00022490"/>
    </source>
</evidence>
<protein>
    <recommendedName>
        <fullName evidence="3">Dynein regulatory complex protein 9</fullName>
    </recommendedName>
    <alternativeName>
        <fullName evidence="9">IQ domain-containing protein G</fullName>
    </alternativeName>
</protein>
<dbReference type="PANTHER" id="PTHR14871:SF1">
    <property type="entry name" value="DYNEIN REGULATORY COMPLEX PROTEIN 9"/>
    <property type="match status" value="1"/>
</dbReference>
<feature type="compositionally biased region" description="Basic residues" evidence="11">
    <location>
        <begin position="391"/>
        <end position="410"/>
    </location>
</feature>
<evidence type="ECO:0000256" key="1">
    <source>
        <dbReference type="ARBA" id="ARBA00004611"/>
    </source>
</evidence>
<evidence type="ECO:0000313" key="12">
    <source>
        <dbReference type="EnsemblMetazoa" id="AATE010375-PA.1"/>
    </source>
</evidence>
<feature type="coiled-coil region" evidence="10">
    <location>
        <begin position="306"/>
        <end position="333"/>
    </location>
</feature>
<dbReference type="PANTHER" id="PTHR14871">
    <property type="entry name" value="DYNEIN REGULATORY COMPLEX PROTEIN 9"/>
    <property type="match status" value="1"/>
</dbReference>
<evidence type="ECO:0000256" key="10">
    <source>
        <dbReference type="SAM" id="Coils"/>
    </source>
</evidence>
<keyword evidence="4" id="KW-0963">Cytoplasm</keyword>
<name>A0A182J2Y5_ANOAO</name>
<organism evidence="12">
    <name type="scientific">Anopheles atroparvus</name>
    <name type="common">European mosquito</name>
    <dbReference type="NCBI Taxonomy" id="41427"/>
    <lineage>
        <taxon>Eukaryota</taxon>
        <taxon>Metazoa</taxon>
        <taxon>Ecdysozoa</taxon>
        <taxon>Arthropoda</taxon>
        <taxon>Hexapoda</taxon>
        <taxon>Insecta</taxon>
        <taxon>Pterygota</taxon>
        <taxon>Neoptera</taxon>
        <taxon>Endopterygota</taxon>
        <taxon>Diptera</taxon>
        <taxon>Nematocera</taxon>
        <taxon>Culicoidea</taxon>
        <taxon>Culicidae</taxon>
        <taxon>Anophelinae</taxon>
        <taxon>Anopheles</taxon>
    </lineage>
</organism>
<dbReference type="InterPro" id="IPR042618">
    <property type="entry name" value="IQCG"/>
</dbReference>
<dbReference type="GO" id="GO:0005737">
    <property type="term" value="C:cytoplasm"/>
    <property type="evidence" value="ECO:0007669"/>
    <property type="project" value="TreeGrafter"/>
</dbReference>
<evidence type="ECO:0000256" key="2">
    <source>
        <dbReference type="ARBA" id="ARBA00008222"/>
    </source>
</evidence>
<dbReference type="SMART" id="SM00015">
    <property type="entry name" value="IQ"/>
    <property type="match status" value="1"/>
</dbReference>
<dbReference type="EnsemblMetazoa" id="AATE010375-RA">
    <property type="protein sequence ID" value="AATE010375-PA.1"/>
    <property type="gene ID" value="AATE010375"/>
</dbReference>
<evidence type="ECO:0000256" key="3">
    <source>
        <dbReference type="ARBA" id="ARBA00013738"/>
    </source>
</evidence>
<feature type="compositionally biased region" description="Low complexity" evidence="11">
    <location>
        <begin position="52"/>
        <end position="61"/>
    </location>
</feature>
<dbReference type="AlphaFoldDB" id="A0A182J2Y5"/>
<dbReference type="GO" id="GO:0031514">
    <property type="term" value="C:motile cilium"/>
    <property type="evidence" value="ECO:0007669"/>
    <property type="project" value="TreeGrafter"/>
</dbReference>
<evidence type="ECO:0000256" key="7">
    <source>
        <dbReference type="ARBA" id="ARBA00023212"/>
    </source>
</evidence>
<evidence type="ECO:0000256" key="6">
    <source>
        <dbReference type="ARBA" id="ARBA00023069"/>
    </source>
</evidence>
<proteinExistence type="inferred from homology"/>
<dbReference type="STRING" id="41427.A0A182J2Y5"/>
<keyword evidence="10" id="KW-0175">Coiled coil</keyword>
<evidence type="ECO:0000256" key="5">
    <source>
        <dbReference type="ARBA" id="ARBA00022846"/>
    </source>
</evidence>
<feature type="region of interest" description="Disordered" evidence="11">
    <location>
        <begin position="389"/>
        <end position="410"/>
    </location>
</feature>
<keyword evidence="6" id="KW-0969">Cilium</keyword>
<evidence type="ECO:0000256" key="11">
    <source>
        <dbReference type="SAM" id="MobiDB-lite"/>
    </source>
</evidence>